<dbReference type="RefSeq" id="WP_157301202.1">
    <property type="nucleotide sequence ID" value="NZ_BAAAZB010000002.1"/>
</dbReference>
<keyword evidence="1" id="KW-0812">Transmembrane</keyword>
<feature type="transmembrane region" description="Helical" evidence="1">
    <location>
        <begin position="6"/>
        <end position="25"/>
    </location>
</feature>
<accession>A0A6N8JE53</accession>
<keyword evidence="1" id="KW-1133">Transmembrane helix</keyword>
<evidence type="ECO:0000313" key="2">
    <source>
        <dbReference type="EMBL" id="MVT42579.1"/>
    </source>
</evidence>
<keyword evidence="3" id="KW-1185">Reference proteome</keyword>
<dbReference type="Proteomes" id="UP000468388">
    <property type="component" value="Unassembled WGS sequence"/>
</dbReference>
<name>A0A6N8JE53_9BACT</name>
<gene>
    <name evidence="2" type="ORF">GO495_18450</name>
</gene>
<protein>
    <submittedName>
        <fullName evidence="2">Uncharacterized protein</fullName>
    </submittedName>
</protein>
<reference evidence="2 3" key="1">
    <citation type="submission" date="2019-12" db="EMBL/GenBank/DDBJ databases">
        <title>The draft genomic sequence of strain Chitinophaga oryziterrae JCM 16595.</title>
        <authorList>
            <person name="Zhang X."/>
        </authorList>
    </citation>
    <scope>NUCLEOTIDE SEQUENCE [LARGE SCALE GENOMIC DNA]</scope>
    <source>
        <strain evidence="2 3">JCM 16595</strain>
    </source>
</reference>
<sequence>MLKIVITTFFVLLTIAIGSYFFLSYRLDTIIVYDREEAYTNVGNHLSIKPEFMINSDKELRVFLNFENVHEVTHIKTLDVTVSASSLASVTSNLCDTNPLVPTFFELPENCKLVHPGYESSSGSITFAFDSRKAGNSYLVTVKGTILTNPNQPPTTFTKQITIKKKTVLSERSWLF</sequence>
<proteinExistence type="predicted"/>
<evidence type="ECO:0000256" key="1">
    <source>
        <dbReference type="SAM" id="Phobius"/>
    </source>
</evidence>
<dbReference type="AlphaFoldDB" id="A0A6N8JE53"/>
<organism evidence="2 3">
    <name type="scientific">Chitinophaga oryziterrae</name>
    <dbReference type="NCBI Taxonomy" id="1031224"/>
    <lineage>
        <taxon>Bacteria</taxon>
        <taxon>Pseudomonadati</taxon>
        <taxon>Bacteroidota</taxon>
        <taxon>Chitinophagia</taxon>
        <taxon>Chitinophagales</taxon>
        <taxon>Chitinophagaceae</taxon>
        <taxon>Chitinophaga</taxon>
    </lineage>
</organism>
<dbReference type="OrthoDB" id="653445at2"/>
<comment type="caution">
    <text evidence="2">The sequence shown here is derived from an EMBL/GenBank/DDBJ whole genome shotgun (WGS) entry which is preliminary data.</text>
</comment>
<keyword evidence="1" id="KW-0472">Membrane</keyword>
<dbReference type="EMBL" id="WRXO01000005">
    <property type="protein sequence ID" value="MVT42579.1"/>
    <property type="molecule type" value="Genomic_DNA"/>
</dbReference>
<evidence type="ECO:0000313" key="3">
    <source>
        <dbReference type="Proteomes" id="UP000468388"/>
    </source>
</evidence>